<dbReference type="EMBL" id="LR134479">
    <property type="protein sequence ID" value="VEI22922.1"/>
    <property type="molecule type" value="Genomic_DNA"/>
</dbReference>
<dbReference type="Pfam" id="PF14136">
    <property type="entry name" value="DUF4303"/>
    <property type="match status" value="1"/>
</dbReference>
<proteinExistence type="predicted"/>
<protein>
    <recommendedName>
        <fullName evidence="3">DUF4303 domain-containing protein</fullName>
    </recommendedName>
</protein>
<reference evidence="1 2" key="1">
    <citation type="submission" date="2018-12" db="EMBL/GenBank/DDBJ databases">
        <authorList>
            <consortium name="Pathogen Informatics"/>
        </authorList>
    </citation>
    <scope>NUCLEOTIDE SEQUENCE [LARGE SCALE GENOMIC DNA]</scope>
    <source>
        <strain evidence="1 2">NCTC10207</strain>
    </source>
</reference>
<dbReference type="Proteomes" id="UP000282386">
    <property type="component" value="Chromosome"/>
</dbReference>
<dbReference type="RefSeq" id="WP_126499963.1">
    <property type="nucleotide sequence ID" value="NZ_JASOQZ010000007.1"/>
</dbReference>
<gene>
    <name evidence="1" type="ORF">NCTC10207_01016</name>
</gene>
<evidence type="ECO:0008006" key="3">
    <source>
        <dbReference type="Google" id="ProtNLM"/>
    </source>
</evidence>
<accession>A0A7Z9D4S5</accession>
<dbReference type="AlphaFoldDB" id="A0A7Z9D4S5"/>
<evidence type="ECO:0000313" key="2">
    <source>
        <dbReference type="Proteomes" id="UP000282386"/>
    </source>
</evidence>
<sequence>MKILNDKITQNLIHEVQKGVLTSLNFVLSKYENSNLFAYVLYIDDYCQCLGWAANTISYYEKLKETLPPEEYSFVKWCYSEFEIGTGEVSDEIDKPFNHNIQEILNKIQGLLDKNFEIIQANVYDSIIKGFKLALNEIDKDKIKNIIFYVSLVDSDNAEIMENYSAEKLNSSEKFLLFKNRYS</sequence>
<name>A0A7Z9D4S5_9MICC</name>
<dbReference type="InterPro" id="IPR025409">
    <property type="entry name" value="DUF4303"/>
</dbReference>
<organism evidence="1 2">
    <name type="scientific">Rothia aeria</name>
    <dbReference type="NCBI Taxonomy" id="172042"/>
    <lineage>
        <taxon>Bacteria</taxon>
        <taxon>Bacillati</taxon>
        <taxon>Actinomycetota</taxon>
        <taxon>Actinomycetes</taxon>
        <taxon>Micrococcales</taxon>
        <taxon>Micrococcaceae</taxon>
        <taxon>Rothia</taxon>
    </lineage>
</organism>
<evidence type="ECO:0000313" key="1">
    <source>
        <dbReference type="EMBL" id="VEI22922.1"/>
    </source>
</evidence>